<dbReference type="Pfam" id="PF26639">
    <property type="entry name" value="Het-6_barrel"/>
    <property type="match status" value="1"/>
</dbReference>
<feature type="domain" description="Heterokaryon incompatibility" evidence="1">
    <location>
        <begin position="225"/>
        <end position="395"/>
    </location>
</feature>
<accession>A0A2J6RLG2</accession>
<dbReference type="Pfam" id="PF06985">
    <property type="entry name" value="HET"/>
    <property type="match status" value="1"/>
</dbReference>
<dbReference type="PANTHER" id="PTHR24148">
    <property type="entry name" value="ANKYRIN REPEAT DOMAIN-CONTAINING PROTEIN 39 HOMOLOG-RELATED"/>
    <property type="match status" value="1"/>
</dbReference>
<gene>
    <name evidence="2" type="ORF">L207DRAFT_530767</name>
</gene>
<dbReference type="InterPro" id="IPR052895">
    <property type="entry name" value="HetReg/Transcr_Mod"/>
</dbReference>
<proteinExistence type="predicted"/>
<dbReference type="EMBL" id="KZ613947">
    <property type="protein sequence ID" value="PMD39345.1"/>
    <property type="molecule type" value="Genomic_DNA"/>
</dbReference>
<dbReference type="Proteomes" id="UP000235786">
    <property type="component" value="Unassembled WGS sequence"/>
</dbReference>
<dbReference type="OrthoDB" id="2157530at2759"/>
<keyword evidence="3" id="KW-1185">Reference proteome</keyword>
<dbReference type="STRING" id="1149755.A0A2J6RLG2"/>
<name>A0A2J6RLG2_HYAVF</name>
<protein>
    <submittedName>
        <fullName evidence="2">HET-domain-containing protein</fullName>
    </submittedName>
</protein>
<evidence type="ECO:0000259" key="1">
    <source>
        <dbReference type="Pfam" id="PF06985"/>
    </source>
</evidence>
<dbReference type="AlphaFoldDB" id="A0A2J6RLG2"/>
<sequence length="785" mass="90121">MADESDSPPDPSWTYFSAENDVFTTTSQHCPERPYISFNFSTSGISSQKLSVKRIIWTTISHDQGYSGWPHCHGTYDQSNTWFDGRIIMPSGHDRVPRRRIQINVHASHDFKTHVNRWDSEDGDELREWLAAIQVGDTIQIIPMAHYPAWTNFVQGAKIQLWAAPVVESPGLAISLIEMNDYSAHRPLRDDLREIRLVEIQPDSLEEPIRLKLRYTKLGDDRLRYEALSYCWGDAKDLQPVLLTDTDNLLPREMFLNANLFSALRYFRSLTTARMLWVDLLCINQTDVQERTLQVALMGDIFASADSVCVWLGDSDANVHQDCHVIQSISEQYRQAEAVIGEEKHIEEPSHERELPDPHLTHKVIRVGPETWAYKRDNNRIIQRPWFQRVWVLQEVWNAASVRVFCGSDEVQWEAILQANKCWKKYGILSRNLLSWLWTALFTVKRDESELSCSRAPRLDILTVLIAAHSMQATDPRDKIFAMLIFGEETHRIGDLPDEVRPNYEKNVLQVYADFTRWWILHHSSLRILSAVHTLTGRSWVNMIDPYGWESGVDLSQRPSWMLWHEGFSEWMHGTLALHDQCKYRASGNRSIDRDLLTSMILTHPTKIALRGVSVSTITSLSPYPFFRRPSSQAMHEAFMRVFDPSGSIGTWNSFNIRREVGESIDMDDHSNKSNEWGAHYRSHWGGNSRKPSWFPCFDNCMFTARDGGIGLCPSGTRVGDLIVVLFGGMVPYLLRPKVLSEETSLEITTPKEYHFVGECYFEGLMDGEACASISDSDTEVFVLA</sequence>
<dbReference type="PANTHER" id="PTHR24148:SF80">
    <property type="entry name" value="HETEROKARYON INCOMPATIBILITY DOMAIN-CONTAINING PROTEIN"/>
    <property type="match status" value="1"/>
</dbReference>
<organism evidence="2 3">
    <name type="scientific">Hyaloscypha variabilis (strain UAMH 11265 / GT02V1 / F)</name>
    <name type="common">Meliniomyces variabilis</name>
    <dbReference type="NCBI Taxonomy" id="1149755"/>
    <lineage>
        <taxon>Eukaryota</taxon>
        <taxon>Fungi</taxon>
        <taxon>Dikarya</taxon>
        <taxon>Ascomycota</taxon>
        <taxon>Pezizomycotina</taxon>
        <taxon>Leotiomycetes</taxon>
        <taxon>Helotiales</taxon>
        <taxon>Hyaloscyphaceae</taxon>
        <taxon>Hyaloscypha</taxon>
        <taxon>Hyaloscypha variabilis</taxon>
    </lineage>
</organism>
<dbReference type="InterPro" id="IPR010730">
    <property type="entry name" value="HET"/>
</dbReference>
<evidence type="ECO:0000313" key="3">
    <source>
        <dbReference type="Proteomes" id="UP000235786"/>
    </source>
</evidence>
<reference evidence="2 3" key="1">
    <citation type="submission" date="2016-04" db="EMBL/GenBank/DDBJ databases">
        <title>A degradative enzymes factory behind the ericoid mycorrhizal symbiosis.</title>
        <authorList>
            <consortium name="DOE Joint Genome Institute"/>
            <person name="Martino E."/>
            <person name="Morin E."/>
            <person name="Grelet G."/>
            <person name="Kuo A."/>
            <person name="Kohler A."/>
            <person name="Daghino S."/>
            <person name="Barry K."/>
            <person name="Choi C."/>
            <person name="Cichocki N."/>
            <person name="Clum A."/>
            <person name="Copeland A."/>
            <person name="Hainaut M."/>
            <person name="Haridas S."/>
            <person name="Labutti K."/>
            <person name="Lindquist E."/>
            <person name="Lipzen A."/>
            <person name="Khouja H.-R."/>
            <person name="Murat C."/>
            <person name="Ohm R."/>
            <person name="Olson A."/>
            <person name="Spatafora J."/>
            <person name="Veneault-Fourrey C."/>
            <person name="Henrissat B."/>
            <person name="Grigoriev I."/>
            <person name="Martin F."/>
            <person name="Perotto S."/>
        </authorList>
    </citation>
    <scope>NUCLEOTIDE SEQUENCE [LARGE SCALE GENOMIC DNA]</scope>
    <source>
        <strain evidence="2 3">F</strain>
    </source>
</reference>
<evidence type="ECO:0000313" key="2">
    <source>
        <dbReference type="EMBL" id="PMD39345.1"/>
    </source>
</evidence>